<dbReference type="AlphaFoldDB" id="A0A8S4EF43"/>
<comment type="caution">
    <text evidence="3">The sequence shown here is derived from an EMBL/GenBank/DDBJ whole genome shotgun (WGS) entry which is preliminary data.</text>
</comment>
<evidence type="ECO:0000313" key="3">
    <source>
        <dbReference type="EMBL" id="CAG9113673.1"/>
    </source>
</evidence>
<dbReference type="InterPro" id="IPR011992">
    <property type="entry name" value="EF-hand-dom_pair"/>
</dbReference>
<dbReference type="SUPFAM" id="SSF47473">
    <property type="entry name" value="EF-hand"/>
    <property type="match status" value="1"/>
</dbReference>
<proteinExistence type="predicted"/>
<accession>A0A8S4EF43</accession>
<organism evidence="3 4">
    <name type="scientific">Plutella xylostella</name>
    <name type="common">Diamondback moth</name>
    <name type="synonym">Plutella maculipennis</name>
    <dbReference type="NCBI Taxonomy" id="51655"/>
    <lineage>
        <taxon>Eukaryota</taxon>
        <taxon>Metazoa</taxon>
        <taxon>Ecdysozoa</taxon>
        <taxon>Arthropoda</taxon>
        <taxon>Hexapoda</taxon>
        <taxon>Insecta</taxon>
        <taxon>Pterygota</taxon>
        <taxon>Neoptera</taxon>
        <taxon>Endopterygota</taxon>
        <taxon>Lepidoptera</taxon>
        <taxon>Glossata</taxon>
        <taxon>Ditrysia</taxon>
        <taxon>Yponomeutoidea</taxon>
        <taxon>Plutellidae</taxon>
        <taxon>Plutella</taxon>
    </lineage>
</organism>
<dbReference type="EMBL" id="CAJHNJ030000015">
    <property type="protein sequence ID" value="CAG9113673.1"/>
    <property type="molecule type" value="Genomic_DNA"/>
</dbReference>
<protein>
    <submittedName>
        <fullName evidence="3">(diamondback moth) hypothetical protein</fullName>
    </submittedName>
</protein>
<gene>
    <name evidence="3" type="ORF">PLXY2_LOCUS5253</name>
</gene>
<name>A0A8S4EF43_PLUXY</name>
<keyword evidence="1" id="KW-0853">WD repeat</keyword>
<dbReference type="Proteomes" id="UP000653454">
    <property type="component" value="Unassembled WGS sequence"/>
</dbReference>
<evidence type="ECO:0000256" key="2">
    <source>
        <dbReference type="ARBA" id="ARBA00022737"/>
    </source>
</evidence>
<evidence type="ECO:0000256" key="1">
    <source>
        <dbReference type="ARBA" id="ARBA00022574"/>
    </source>
</evidence>
<dbReference type="Gene3D" id="1.10.238.10">
    <property type="entry name" value="EF-hand"/>
    <property type="match status" value="1"/>
</dbReference>
<dbReference type="PANTHER" id="PTHR44324">
    <property type="entry name" value="WD40 REPEAT DOMAIN 95"/>
    <property type="match status" value="1"/>
</dbReference>
<dbReference type="InterPro" id="IPR051242">
    <property type="entry name" value="WD-EF-hand_domain"/>
</dbReference>
<evidence type="ECO:0000313" key="4">
    <source>
        <dbReference type="Proteomes" id="UP000653454"/>
    </source>
</evidence>
<keyword evidence="4" id="KW-1185">Reference proteome</keyword>
<sequence length="150" mass="17338">MTSNEYDSMLPSISSKSEGTLLTRRMYKNPALHERCTMMDMLKLREVFHSAQMGRLLPTEFREVLRDLLNAEYDEEEFKLLFLKINSARNGEIDWDELVSHLLLGYFTSDADERSALPTPVAGLPRVLRSRHRHPVSRVLFCPDVGKVKL</sequence>
<reference evidence="3" key="1">
    <citation type="submission" date="2020-11" db="EMBL/GenBank/DDBJ databases">
        <authorList>
            <person name="Whiteford S."/>
        </authorList>
    </citation>
    <scope>NUCLEOTIDE SEQUENCE</scope>
</reference>
<dbReference type="PANTHER" id="PTHR44324:SF6">
    <property type="entry name" value="EF-HAND CALCIUM BINDING DOMAIN 8"/>
    <property type="match status" value="1"/>
</dbReference>
<keyword evidence="2" id="KW-0677">Repeat</keyword>